<dbReference type="PROSITE" id="PS51900">
    <property type="entry name" value="CB"/>
    <property type="match status" value="1"/>
</dbReference>
<dbReference type="GO" id="GO:0003677">
    <property type="term" value="F:DNA binding"/>
    <property type="evidence" value="ECO:0007669"/>
    <property type="project" value="UniProtKB-UniRule"/>
</dbReference>
<proteinExistence type="predicted"/>
<evidence type="ECO:0000256" key="1">
    <source>
        <dbReference type="PROSITE-ProRule" id="PRU01248"/>
    </source>
</evidence>
<dbReference type="AlphaFoldDB" id="A0A133V584"/>
<dbReference type="EMBL" id="LHXV01000007">
    <property type="protein sequence ID" value="KXB01605.1"/>
    <property type="molecule type" value="Genomic_DNA"/>
</dbReference>
<name>A0A133V584_9EURY</name>
<accession>A0A133V584</accession>
<reference evidence="3 4" key="1">
    <citation type="journal article" date="2016" name="Sci. Rep.">
        <title>Metabolic traits of an uncultured archaeal lineage -MSBL1- from brine pools of the Red Sea.</title>
        <authorList>
            <person name="Mwirichia R."/>
            <person name="Alam I."/>
            <person name="Rashid M."/>
            <person name="Vinu M."/>
            <person name="Ba-Alawi W."/>
            <person name="Anthony Kamau A."/>
            <person name="Kamanda Ngugi D."/>
            <person name="Goker M."/>
            <person name="Klenk H.P."/>
            <person name="Bajic V."/>
            <person name="Stingl U."/>
        </authorList>
    </citation>
    <scope>NUCLEOTIDE SEQUENCE [LARGE SCALE GENOMIC DNA]</scope>
    <source>
        <strain evidence="3">SCGC-AAA259O05</strain>
    </source>
</reference>
<sequence length="117" mass="13669">MPTVDYEPKVRKEVRRIKNSKSLTREDRDLLLEYKRDLEVEGLSDARIFKLLIHTRKFAERLDGKGLAGATEEDIKDLVAGVQKRDLADSTKRDYREILKRFYKWLNGGSTQIWLSG</sequence>
<evidence type="ECO:0000313" key="3">
    <source>
        <dbReference type="EMBL" id="KXB01605.1"/>
    </source>
</evidence>
<comment type="caution">
    <text evidence="3">The sequence shown here is derived from an EMBL/GenBank/DDBJ whole genome shotgun (WGS) entry which is preliminary data.</text>
</comment>
<organism evidence="3 4">
    <name type="scientific">candidate division MSBL1 archaeon SCGC-AAA259O05</name>
    <dbReference type="NCBI Taxonomy" id="1698271"/>
    <lineage>
        <taxon>Archaea</taxon>
        <taxon>Methanobacteriati</taxon>
        <taxon>Methanobacteriota</taxon>
        <taxon>candidate division MSBL1</taxon>
    </lineage>
</organism>
<protein>
    <recommendedName>
        <fullName evidence="2">Core-binding (CB) domain-containing protein</fullName>
    </recommendedName>
</protein>
<gene>
    <name evidence="3" type="ORF">AKJ41_00975</name>
</gene>
<feature type="domain" description="Core-binding (CB)" evidence="2">
    <location>
        <begin position="25"/>
        <end position="107"/>
    </location>
</feature>
<dbReference type="Proteomes" id="UP000070344">
    <property type="component" value="Unassembled WGS sequence"/>
</dbReference>
<dbReference type="InterPro" id="IPR044068">
    <property type="entry name" value="CB"/>
</dbReference>
<evidence type="ECO:0000259" key="2">
    <source>
        <dbReference type="PROSITE" id="PS51900"/>
    </source>
</evidence>
<keyword evidence="4" id="KW-1185">Reference proteome</keyword>
<evidence type="ECO:0000313" key="4">
    <source>
        <dbReference type="Proteomes" id="UP000070344"/>
    </source>
</evidence>
<keyword evidence="1" id="KW-0238">DNA-binding</keyword>